<dbReference type="InterPro" id="IPR027417">
    <property type="entry name" value="P-loop_NTPase"/>
</dbReference>
<feature type="region of interest" description="Disordered" evidence="5">
    <location>
        <begin position="317"/>
        <end position="342"/>
    </location>
</feature>
<proteinExistence type="inferred from homology"/>
<gene>
    <name evidence="7" type="ORF">ETD83_08560</name>
</gene>
<dbReference type="GO" id="GO:0005524">
    <property type="term" value="F:ATP binding"/>
    <property type="evidence" value="ECO:0007669"/>
    <property type="project" value="UniProtKB-KW"/>
</dbReference>
<keyword evidence="3" id="KW-0547">Nucleotide-binding</keyword>
<dbReference type="EMBL" id="VCKW01000031">
    <property type="protein sequence ID" value="TMR04308.1"/>
    <property type="molecule type" value="Genomic_DNA"/>
</dbReference>
<dbReference type="InterPro" id="IPR017871">
    <property type="entry name" value="ABC_transporter-like_CS"/>
</dbReference>
<dbReference type="SUPFAM" id="SSF52540">
    <property type="entry name" value="P-loop containing nucleoside triphosphate hydrolases"/>
    <property type="match status" value="1"/>
</dbReference>
<dbReference type="PROSITE" id="PS50893">
    <property type="entry name" value="ABC_TRANSPORTER_2"/>
    <property type="match status" value="1"/>
</dbReference>
<evidence type="ECO:0000256" key="1">
    <source>
        <dbReference type="ARBA" id="ARBA00005417"/>
    </source>
</evidence>
<reference evidence="7 8" key="1">
    <citation type="submission" date="2019-05" db="EMBL/GenBank/DDBJ databases">
        <title>Draft genome sequence of Actinomadura sp. 14C53.</title>
        <authorList>
            <person name="Saricaoglu S."/>
            <person name="Isik K."/>
        </authorList>
    </citation>
    <scope>NUCLEOTIDE SEQUENCE [LARGE SCALE GENOMIC DNA]</scope>
    <source>
        <strain evidence="7 8">14C53</strain>
    </source>
</reference>
<dbReference type="GO" id="GO:0055085">
    <property type="term" value="P:transmembrane transport"/>
    <property type="evidence" value="ECO:0007669"/>
    <property type="project" value="UniProtKB-ARBA"/>
</dbReference>
<comment type="caution">
    <text evidence="7">The sequence shown here is derived from an EMBL/GenBank/DDBJ whole genome shotgun (WGS) entry which is preliminary data.</text>
</comment>
<evidence type="ECO:0000313" key="7">
    <source>
        <dbReference type="EMBL" id="TMR04308.1"/>
    </source>
</evidence>
<dbReference type="RefSeq" id="WP_138644528.1">
    <property type="nucleotide sequence ID" value="NZ_VCKW01000031.1"/>
</dbReference>
<sequence>MAHLRVENLTKTFHAGGEPVRAVGGVSFTIERGKTLALIGESGSGKSTVGRLVLRLVDADAGRVHLGDVDVLSLPPHRVRAQRREMQIVFQEPFESLNPRMRVADIVAEPLVIHERGLTKDQRRQRVRDVLDEVGLVDYGDRYPQGLSGGQQQRIGIARALITNPSFVVLDEPTSSLDLSVQAQVLDVLSQVQERHGLAYLYISHDLATVREIADDVAVMYRGEFREVGPVAAITSDPRDPYTRLLMSGFLSVDPREAPAPLQSAPARPGVDLNEPGCVFRARCVHVAEECSGTDLSLSPVGDTKMLRQVRCVRHDELAPAPDDVPRSGADPTCPPPDRQER</sequence>
<dbReference type="PROSITE" id="PS00211">
    <property type="entry name" value="ABC_TRANSPORTER_1"/>
    <property type="match status" value="1"/>
</dbReference>
<dbReference type="Proteomes" id="UP000309174">
    <property type="component" value="Unassembled WGS sequence"/>
</dbReference>
<dbReference type="Gene3D" id="3.40.50.300">
    <property type="entry name" value="P-loop containing nucleotide triphosphate hydrolases"/>
    <property type="match status" value="1"/>
</dbReference>
<dbReference type="InterPro" id="IPR003593">
    <property type="entry name" value="AAA+_ATPase"/>
</dbReference>
<name>A0A5C4JG98_9ACTN</name>
<keyword evidence="2" id="KW-0813">Transport</keyword>
<dbReference type="AlphaFoldDB" id="A0A5C4JG98"/>
<evidence type="ECO:0000256" key="3">
    <source>
        <dbReference type="ARBA" id="ARBA00022741"/>
    </source>
</evidence>
<keyword evidence="4 7" id="KW-0067">ATP-binding</keyword>
<evidence type="ECO:0000256" key="5">
    <source>
        <dbReference type="SAM" id="MobiDB-lite"/>
    </source>
</evidence>
<dbReference type="GO" id="GO:0016887">
    <property type="term" value="F:ATP hydrolysis activity"/>
    <property type="evidence" value="ECO:0007669"/>
    <property type="project" value="InterPro"/>
</dbReference>
<organism evidence="7 8">
    <name type="scientific">Actinomadura soli</name>
    <dbReference type="NCBI Taxonomy" id="2508997"/>
    <lineage>
        <taxon>Bacteria</taxon>
        <taxon>Bacillati</taxon>
        <taxon>Actinomycetota</taxon>
        <taxon>Actinomycetes</taxon>
        <taxon>Streptosporangiales</taxon>
        <taxon>Thermomonosporaceae</taxon>
        <taxon>Actinomadura</taxon>
    </lineage>
</organism>
<dbReference type="SMART" id="SM00382">
    <property type="entry name" value="AAA"/>
    <property type="match status" value="1"/>
</dbReference>
<dbReference type="InterPro" id="IPR013563">
    <property type="entry name" value="Oligopep_ABC_C"/>
</dbReference>
<protein>
    <submittedName>
        <fullName evidence="7">ABC transporter ATP-binding protein</fullName>
    </submittedName>
</protein>
<dbReference type="InterPro" id="IPR003439">
    <property type="entry name" value="ABC_transporter-like_ATP-bd"/>
</dbReference>
<evidence type="ECO:0000256" key="2">
    <source>
        <dbReference type="ARBA" id="ARBA00022448"/>
    </source>
</evidence>
<dbReference type="FunFam" id="3.40.50.300:FF:000016">
    <property type="entry name" value="Oligopeptide ABC transporter ATP-binding component"/>
    <property type="match status" value="1"/>
</dbReference>
<dbReference type="InterPro" id="IPR050319">
    <property type="entry name" value="ABC_transp_ATP-bind"/>
</dbReference>
<comment type="similarity">
    <text evidence="1">Belongs to the ABC transporter superfamily.</text>
</comment>
<evidence type="ECO:0000256" key="4">
    <source>
        <dbReference type="ARBA" id="ARBA00022840"/>
    </source>
</evidence>
<dbReference type="Pfam" id="PF00005">
    <property type="entry name" value="ABC_tran"/>
    <property type="match status" value="1"/>
</dbReference>
<dbReference type="OrthoDB" id="8481147at2"/>
<dbReference type="Pfam" id="PF08352">
    <property type="entry name" value="oligo_HPY"/>
    <property type="match status" value="1"/>
</dbReference>
<dbReference type="PANTHER" id="PTHR43776">
    <property type="entry name" value="TRANSPORT ATP-BINDING PROTEIN"/>
    <property type="match status" value="1"/>
</dbReference>
<accession>A0A5C4JG98</accession>
<dbReference type="CDD" id="cd03257">
    <property type="entry name" value="ABC_NikE_OppD_transporters"/>
    <property type="match status" value="1"/>
</dbReference>
<dbReference type="GO" id="GO:0015833">
    <property type="term" value="P:peptide transport"/>
    <property type="evidence" value="ECO:0007669"/>
    <property type="project" value="InterPro"/>
</dbReference>
<feature type="compositionally biased region" description="Pro residues" evidence="5">
    <location>
        <begin position="333"/>
        <end position="342"/>
    </location>
</feature>
<evidence type="ECO:0000313" key="8">
    <source>
        <dbReference type="Proteomes" id="UP000309174"/>
    </source>
</evidence>
<keyword evidence="8" id="KW-1185">Reference proteome</keyword>
<feature type="domain" description="ABC transporter" evidence="6">
    <location>
        <begin position="4"/>
        <end position="247"/>
    </location>
</feature>
<evidence type="ECO:0000259" key="6">
    <source>
        <dbReference type="PROSITE" id="PS50893"/>
    </source>
</evidence>
<dbReference type="PANTHER" id="PTHR43776:SF7">
    <property type="entry name" value="D,D-DIPEPTIDE TRANSPORT ATP-BINDING PROTEIN DDPF-RELATED"/>
    <property type="match status" value="1"/>
</dbReference>